<dbReference type="Proteomes" id="UP001159405">
    <property type="component" value="Unassembled WGS sequence"/>
</dbReference>
<sequence>DDIVVAGENALVSLYGGKPGEKLDGMRYQRYCEKLATNSSQIQPQNLPPTNGKALKDYGWKVTEGQVLPRMTDLPAALESLLQMIKCNCSSDCASARCTCRKHGLECSPACGQCRGTA</sequence>
<feature type="non-terminal residue" evidence="1">
    <location>
        <position position="1"/>
    </location>
</feature>
<accession>A0ABN8PDZ6</accession>
<comment type="caution">
    <text evidence="1">The sequence shown here is derived from an EMBL/GenBank/DDBJ whole genome shotgun (WGS) entry which is preliminary data.</text>
</comment>
<organism evidence="1 2">
    <name type="scientific">Porites lobata</name>
    <dbReference type="NCBI Taxonomy" id="104759"/>
    <lineage>
        <taxon>Eukaryota</taxon>
        <taxon>Metazoa</taxon>
        <taxon>Cnidaria</taxon>
        <taxon>Anthozoa</taxon>
        <taxon>Hexacorallia</taxon>
        <taxon>Scleractinia</taxon>
        <taxon>Fungiina</taxon>
        <taxon>Poritidae</taxon>
        <taxon>Porites</taxon>
    </lineage>
</organism>
<evidence type="ECO:0000313" key="2">
    <source>
        <dbReference type="Proteomes" id="UP001159405"/>
    </source>
</evidence>
<dbReference type="EMBL" id="CALNXK010000063">
    <property type="protein sequence ID" value="CAH3139653.1"/>
    <property type="molecule type" value="Genomic_DNA"/>
</dbReference>
<name>A0ABN8PDZ6_9CNID</name>
<protein>
    <recommendedName>
        <fullName evidence="3">Tesmin</fullName>
    </recommendedName>
</protein>
<proteinExistence type="predicted"/>
<reference evidence="1 2" key="1">
    <citation type="submission" date="2022-05" db="EMBL/GenBank/DDBJ databases">
        <authorList>
            <consortium name="Genoscope - CEA"/>
            <person name="William W."/>
        </authorList>
    </citation>
    <scope>NUCLEOTIDE SEQUENCE [LARGE SCALE GENOMIC DNA]</scope>
</reference>
<keyword evidence="2" id="KW-1185">Reference proteome</keyword>
<feature type="non-terminal residue" evidence="1">
    <location>
        <position position="118"/>
    </location>
</feature>
<gene>
    <name evidence="1" type="ORF">PLOB_00040743</name>
</gene>
<evidence type="ECO:0008006" key="3">
    <source>
        <dbReference type="Google" id="ProtNLM"/>
    </source>
</evidence>
<evidence type="ECO:0000313" key="1">
    <source>
        <dbReference type="EMBL" id="CAH3139653.1"/>
    </source>
</evidence>